<evidence type="ECO:0000256" key="6">
    <source>
        <dbReference type="ARBA" id="ARBA00022793"/>
    </source>
</evidence>
<proteinExistence type="inferred from homology"/>
<keyword evidence="12" id="KW-0704">Schiff base</keyword>
<evidence type="ECO:0000256" key="11">
    <source>
        <dbReference type="ARBA" id="ARBA00023239"/>
    </source>
</evidence>
<dbReference type="GO" id="GO:0008295">
    <property type="term" value="P:spermidine biosynthetic process"/>
    <property type="evidence" value="ECO:0007669"/>
    <property type="project" value="UniProtKB-KW"/>
</dbReference>
<gene>
    <name evidence="19" type="primary">SPE2</name>
    <name evidence="19" type="ORF">MPSI1_003016</name>
</gene>
<keyword evidence="5" id="KW-0949">S-adenosyl-L-methionine</keyword>
<dbReference type="InterPro" id="IPR018166">
    <property type="entry name" value="S-AdoMet_deCO2ase_CS"/>
</dbReference>
<feature type="active site" description="Schiff-base intermediate with substrate; via pyruvic acid" evidence="14">
    <location>
        <position position="103"/>
    </location>
</feature>
<protein>
    <recommendedName>
        <fullName evidence="4">adenosylmethionine decarboxylase</fullName>
        <ecNumber evidence="4">4.1.1.50</ecNumber>
    </recommendedName>
</protein>
<evidence type="ECO:0000256" key="2">
    <source>
        <dbReference type="ARBA" id="ARBA00004911"/>
    </source>
</evidence>
<keyword evidence="7 17" id="KW-0068">Autocatalytic cleavage</keyword>
<feature type="binding site" evidence="15">
    <location>
        <position position="312"/>
    </location>
    <ligand>
        <name>substrate</name>
    </ligand>
</feature>
<dbReference type="InterPro" id="IPR016067">
    <property type="entry name" value="S-AdoMet_deCO2ase_core"/>
</dbReference>
<feature type="chain" id="PRO_5042325023" description="S-adenosylmethionine decarboxylase alpha chain" evidence="18">
    <location>
        <begin position="103"/>
        <end position="439"/>
    </location>
</feature>
<dbReference type="AlphaFoldDB" id="A0AAF0FGW5"/>
<feature type="active site" description="Proton acceptor; for processing activity" evidence="14">
    <location>
        <position position="337"/>
    </location>
</feature>
<dbReference type="InterPro" id="IPR048283">
    <property type="entry name" value="AdoMetDC-like"/>
</dbReference>
<evidence type="ECO:0000256" key="8">
    <source>
        <dbReference type="ARBA" id="ARBA00023066"/>
    </source>
</evidence>
<dbReference type="GO" id="GO:0005829">
    <property type="term" value="C:cytosol"/>
    <property type="evidence" value="ECO:0007669"/>
    <property type="project" value="TreeGrafter"/>
</dbReference>
<keyword evidence="10" id="KW-0865">Zymogen</keyword>
<evidence type="ECO:0000256" key="12">
    <source>
        <dbReference type="ARBA" id="ARBA00023270"/>
    </source>
</evidence>
<dbReference type="PROSITE" id="PS01336">
    <property type="entry name" value="ADOMETDC"/>
    <property type="match status" value="1"/>
</dbReference>
<dbReference type="EC" id="4.1.1.50" evidence="4"/>
<dbReference type="PANTHER" id="PTHR11570:SF0">
    <property type="entry name" value="S-ADENOSYLMETHIONINE DECARBOXYLASE PROENZYME"/>
    <property type="match status" value="1"/>
</dbReference>
<keyword evidence="20" id="KW-1185">Reference proteome</keyword>
<feature type="active site" description="Proton donor; for catalytic activity" evidence="14">
    <location>
        <position position="117"/>
    </location>
</feature>
<evidence type="ECO:0000256" key="18">
    <source>
        <dbReference type="PIRSR" id="PIRSR001355-5"/>
    </source>
</evidence>
<feature type="modified residue" description="Pyruvic acid (Ser); by autocatalysis" evidence="16">
    <location>
        <position position="103"/>
    </location>
</feature>
<evidence type="ECO:0000256" key="5">
    <source>
        <dbReference type="ARBA" id="ARBA00022691"/>
    </source>
</evidence>
<comment type="pathway">
    <text evidence="2">Amine and polyamine biosynthesis; S-adenosylmethioninamine biosynthesis; S-adenosylmethioninamine from S-adenosyl-L-methionine: step 1/1.</text>
</comment>
<keyword evidence="8" id="KW-0745">Spermidine biosynthesis</keyword>
<feature type="chain" id="PRO_5042325024" description="S-adenosylmethionine decarboxylase beta chain" evidence="18">
    <location>
        <begin position="1"/>
        <end position="102"/>
    </location>
</feature>
<dbReference type="EMBL" id="CP118378">
    <property type="protein sequence ID" value="WFD44348.1"/>
    <property type="molecule type" value="Genomic_DNA"/>
</dbReference>
<dbReference type="PIRSF" id="PIRSF001355">
    <property type="entry name" value="S-AdenosylMet_decarboxylase"/>
    <property type="match status" value="1"/>
</dbReference>
<dbReference type="NCBIfam" id="TIGR00535">
    <property type="entry name" value="SAM_DCase"/>
    <property type="match status" value="1"/>
</dbReference>
<keyword evidence="13" id="KW-0670">Pyruvate</keyword>
<keyword evidence="9" id="KW-0620">Polyamine biosynthesis</keyword>
<comment type="similarity">
    <text evidence="3">Belongs to the eukaryotic AdoMetDC family.</text>
</comment>
<feature type="binding site" evidence="15">
    <location>
        <position position="102"/>
    </location>
    <ligand>
        <name>substrate</name>
    </ligand>
</feature>
<organism evidence="19 20">
    <name type="scientific">Malassezia psittaci</name>
    <dbReference type="NCBI Taxonomy" id="1821823"/>
    <lineage>
        <taxon>Eukaryota</taxon>
        <taxon>Fungi</taxon>
        <taxon>Dikarya</taxon>
        <taxon>Basidiomycota</taxon>
        <taxon>Ustilaginomycotina</taxon>
        <taxon>Malasseziomycetes</taxon>
        <taxon>Malasseziales</taxon>
        <taxon>Malasseziaceae</taxon>
        <taxon>Malassezia</taxon>
    </lineage>
</organism>
<evidence type="ECO:0000256" key="1">
    <source>
        <dbReference type="ARBA" id="ARBA00001928"/>
    </source>
</evidence>
<feature type="binding site" evidence="15">
    <location>
        <position position="31"/>
    </location>
    <ligand>
        <name>substrate</name>
    </ligand>
</feature>
<keyword evidence="6" id="KW-0210">Decarboxylase</keyword>
<keyword evidence="11 19" id="KW-0456">Lyase</keyword>
<evidence type="ECO:0000256" key="9">
    <source>
        <dbReference type="ARBA" id="ARBA00023115"/>
    </source>
</evidence>
<dbReference type="Pfam" id="PF01536">
    <property type="entry name" value="SAM_decarbox"/>
    <property type="match status" value="1"/>
</dbReference>
<sequence length="439" mass="49045">MDLEASAVAAEAQWNDADASHIEMGDLAGPFEGPEKLLELWFASSVMALPECEGVDLHGGPLGRIGLRRVPRSSWENMLELVHCKTLSVESNSEMDAYLLSESSMFIYPHKIILKTCGTTTLLLGLERLLQIAKTALFDDESVQYGSSVSSTTIAEAIHQDIDPKILGSHVHRCFYSRKSFMFPEKQKGPHRDWMLETEFLDRYFDQGAAYTVGKMNGDHWLLYMAANPTNEPVRASGTDMTLELLMTDLSKKGRNHFTFDTLPDGRTVLPTGQAPNVSAALDHGHALGKELSTQLQLHNLFPQTQLDAFGFDPCGYSANALVPATTMRSAGYWTVHVTPEDGSSYASFETNLALDLDMPDEEEKQHTYVNHLQSLVERIVKIFEPGSFTMTLFVSAGSGDPTPALALKYYRQSDRILYEFEGYYLLYLSFEQRKSHET</sequence>
<dbReference type="GO" id="GO:0006597">
    <property type="term" value="P:spermine biosynthetic process"/>
    <property type="evidence" value="ECO:0007669"/>
    <property type="project" value="InterPro"/>
</dbReference>
<dbReference type="GO" id="GO:0004014">
    <property type="term" value="F:adenosylmethionine decarboxylase activity"/>
    <property type="evidence" value="ECO:0007669"/>
    <property type="project" value="UniProtKB-EC"/>
</dbReference>
<feature type="binding site" evidence="15">
    <location>
        <position position="341"/>
    </location>
    <ligand>
        <name>substrate</name>
    </ligand>
</feature>
<evidence type="ECO:0000313" key="20">
    <source>
        <dbReference type="Proteomes" id="UP001214628"/>
    </source>
</evidence>
<dbReference type="Gene3D" id="3.60.90.10">
    <property type="entry name" value="S-adenosylmethionine decarboxylase"/>
    <property type="match status" value="1"/>
</dbReference>
<dbReference type="InterPro" id="IPR001985">
    <property type="entry name" value="S-AdoMet_decarboxylase_euk"/>
</dbReference>
<feature type="active site" description="Proton acceptor; for processing activity" evidence="14">
    <location>
        <position position="318"/>
    </location>
</feature>
<reference evidence="19" key="1">
    <citation type="submission" date="2023-02" db="EMBL/GenBank/DDBJ databases">
        <title>Mating type loci evolution in Malassezia.</title>
        <authorList>
            <person name="Coelho M.A."/>
        </authorList>
    </citation>
    <scope>NUCLEOTIDE SEQUENCE</scope>
    <source>
        <strain evidence="19">CBS 14136</strain>
    </source>
</reference>
<accession>A0AAF0FGW5</accession>
<evidence type="ECO:0000256" key="16">
    <source>
        <dbReference type="PIRSR" id="PIRSR001355-3"/>
    </source>
</evidence>
<dbReference type="SUPFAM" id="SSF56276">
    <property type="entry name" value="S-adenosylmethionine decarboxylase"/>
    <property type="match status" value="1"/>
</dbReference>
<dbReference type="Proteomes" id="UP001214628">
    <property type="component" value="Chromosome 4"/>
</dbReference>
<evidence type="ECO:0000313" key="19">
    <source>
        <dbReference type="EMBL" id="WFD44348.1"/>
    </source>
</evidence>
<evidence type="ECO:0000256" key="13">
    <source>
        <dbReference type="ARBA" id="ARBA00023317"/>
    </source>
</evidence>
<name>A0AAF0FGW5_9BASI</name>
<evidence type="ECO:0000256" key="4">
    <source>
        <dbReference type="ARBA" id="ARBA00012357"/>
    </source>
</evidence>
<evidence type="ECO:0000256" key="17">
    <source>
        <dbReference type="PIRSR" id="PIRSR001355-4"/>
    </source>
</evidence>
<feature type="site" description="Cleavage (non-hydrolytic); by autolysis" evidence="17">
    <location>
        <begin position="102"/>
        <end position="103"/>
    </location>
</feature>
<evidence type="ECO:0000256" key="15">
    <source>
        <dbReference type="PIRSR" id="PIRSR001355-2"/>
    </source>
</evidence>
<dbReference type="PANTHER" id="PTHR11570">
    <property type="entry name" value="S-ADENOSYLMETHIONINE DECARBOXYLASE"/>
    <property type="match status" value="1"/>
</dbReference>
<evidence type="ECO:0000256" key="3">
    <source>
        <dbReference type="ARBA" id="ARBA00008466"/>
    </source>
</evidence>
<comment type="cofactor">
    <cofactor evidence="1">
        <name>pyruvate</name>
        <dbReference type="ChEBI" id="CHEBI:15361"/>
    </cofactor>
</comment>
<evidence type="ECO:0000256" key="10">
    <source>
        <dbReference type="ARBA" id="ARBA00023145"/>
    </source>
</evidence>
<evidence type="ECO:0000256" key="14">
    <source>
        <dbReference type="PIRSR" id="PIRSR001355-1"/>
    </source>
</evidence>
<evidence type="ECO:0000256" key="7">
    <source>
        <dbReference type="ARBA" id="ARBA00022813"/>
    </source>
</evidence>